<dbReference type="EMBL" id="VPFL01000003">
    <property type="protein sequence ID" value="TXF13018.1"/>
    <property type="molecule type" value="Genomic_DNA"/>
</dbReference>
<dbReference type="RefSeq" id="WP_147798662.1">
    <property type="nucleotide sequence ID" value="NZ_VPFL01000003.1"/>
</dbReference>
<feature type="compositionally biased region" description="Low complexity" evidence="1">
    <location>
        <begin position="55"/>
        <end position="68"/>
    </location>
</feature>
<evidence type="ECO:0000313" key="2">
    <source>
        <dbReference type="EMBL" id="TXF13018.1"/>
    </source>
</evidence>
<evidence type="ECO:0000313" key="3">
    <source>
        <dbReference type="Proteomes" id="UP000321201"/>
    </source>
</evidence>
<dbReference type="AlphaFoldDB" id="A0A5C7EXF6"/>
<sequence length="171" mass="18755">MSGNDSALERRLEALEARVRHLERLVAQQYAGKPPLTGTGRLPDGGAEGGRGPRASSGGQQPTAGAAPGERRTMAGGRWSEVKAAVEQFPHVVQNLILTWGHPECEAYLAKLIIDERGSRRGFPLEAMDELLFMSELLRFRHPEARPQDRRGTAGDVWAEPVSGRRSRHLS</sequence>
<dbReference type="Proteomes" id="UP000321201">
    <property type="component" value="Unassembled WGS sequence"/>
</dbReference>
<feature type="compositionally biased region" description="Basic and acidic residues" evidence="1">
    <location>
        <begin position="144"/>
        <end position="153"/>
    </location>
</feature>
<name>A0A5C7EXF6_9PROT</name>
<protein>
    <submittedName>
        <fullName evidence="2">Uncharacterized protein</fullName>
    </submittedName>
</protein>
<gene>
    <name evidence="2" type="ORF">FR698_02770</name>
</gene>
<dbReference type="InParanoid" id="A0A5C7EXF6"/>
<organism evidence="2 3">
    <name type="scientific">Pelomicrobium methylotrophicum</name>
    <dbReference type="NCBI Taxonomy" id="2602750"/>
    <lineage>
        <taxon>Bacteria</taxon>
        <taxon>Pseudomonadati</taxon>
        <taxon>Pseudomonadota</taxon>
        <taxon>Hydrogenophilia</taxon>
        <taxon>Hydrogenophilia incertae sedis</taxon>
        <taxon>Pelomicrobium</taxon>
    </lineage>
</organism>
<feature type="region of interest" description="Disordered" evidence="1">
    <location>
        <begin position="26"/>
        <end position="78"/>
    </location>
</feature>
<keyword evidence="3" id="KW-1185">Reference proteome</keyword>
<accession>A0A5C7EXF6</accession>
<evidence type="ECO:0000256" key="1">
    <source>
        <dbReference type="SAM" id="MobiDB-lite"/>
    </source>
</evidence>
<proteinExistence type="predicted"/>
<comment type="caution">
    <text evidence="2">The sequence shown here is derived from an EMBL/GenBank/DDBJ whole genome shotgun (WGS) entry which is preliminary data.</text>
</comment>
<feature type="region of interest" description="Disordered" evidence="1">
    <location>
        <begin position="144"/>
        <end position="171"/>
    </location>
</feature>
<reference evidence="2 3" key="1">
    <citation type="submission" date="2019-08" db="EMBL/GenBank/DDBJ databases">
        <title>Pelomicrobium methylotrophicum gen. nov., sp. nov. a moderately thermophilic, facultatively anaerobic, lithoautotrophic and methylotrophic bacterium isolated from a terrestrial mud volcano.</title>
        <authorList>
            <person name="Slobodkina G.B."/>
            <person name="Merkel A.Y."/>
            <person name="Slobodkin A.I."/>
        </authorList>
    </citation>
    <scope>NUCLEOTIDE SEQUENCE [LARGE SCALE GENOMIC DNA]</scope>
    <source>
        <strain evidence="2 3">SM250</strain>
    </source>
</reference>
<dbReference type="OrthoDB" id="8905216at2"/>